<evidence type="ECO:0000259" key="4">
    <source>
        <dbReference type="PROSITE" id="PS50110"/>
    </source>
</evidence>
<feature type="modified residue" description="4-aspartylphosphate" evidence="3">
    <location>
        <position position="52"/>
    </location>
</feature>
<dbReference type="EMBL" id="QZJF01000006">
    <property type="protein sequence ID" value="RJR27861.1"/>
    <property type="molecule type" value="Genomic_DNA"/>
</dbReference>
<sequence length="122" mass="13808">MDKILLIEDEVLILRMYEKIFSYEGFTVITSENGIDGMEKAKAEKPSLILLDIMMPKMDGLRVLESLKQDPETRDIPVVILTNLSSDVVIKDAFSKGAAGYLVKSEIINDKIVEEVKQYIKQ</sequence>
<dbReference type="PANTHER" id="PTHR44591:SF14">
    <property type="entry name" value="PROTEIN PILG"/>
    <property type="match status" value="1"/>
</dbReference>
<dbReference type="Proteomes" id="UP000265540">
    <property type="component" value="Unassembled WGS sequence"/>
</dbReference>
<keyword evidence="1 3" id="KW-0597">Phosphoprotein</keyword>
<name>A0A3A4ZFE3_UNCKA</name>
<organism evidence="5 6">
    <name type="scientific">candidate division WWE3 bacterium</name>
    <dbReference type="NCBI Taxonomy" id="2053526"/>
    <lineage>
        <taxon>Bacteria</taxon>
        <taxon>Katanobacteria</taxon>
    </lineage>
</organism>
<dbReference type="InterPro" id="IPR001789">
    <property type="entry name" value="Sig_transdc_resp-reg_receiver"/>
</dbReference>
<evidence type="ECO:0000313" key="6">
    <source>
        <dbReference type="Proteomes" id="UP000265540"/>
    </source>
</evidence>
<dbReference type="CDD" id="cd00156">
    <property type="entry name" value="REC"/>
    <property type="match status" value="1"/>
</dbReference>
<dbReference type="PANTHER" id="PTHR44591">
    <property type="entry name" value="STRESS RESPONSE REGULATOR PROTEIN 1"/>
    <property type="match status" value="1"/>
</dbReference>
<evidence type="ECO:0000256" key="3">
    <source>
        <dbReference type="PROSITE-ProRule" id="PRU00169"/>
    </source>
</evidence>
<dbReference type="AlphaFoldDB" id="A0A3A4ZFE3"/>
<evidence type="ECO:0000313" key="5">
    <source>
        <dbReference type="EMBL" id="RJR27861.1"/>
    </source>
</evidence>
<dbReference type="SUPFAM" id="SSF52172">
    <property type="entry name" value="CheY-like"/>
    <property type="match status" value="1"/>
</dbReference>
<accession>A0A3A4ZFE3</accession>
<dbReference type="PROSITE" id="PS50110">
    <property type="entry name" value="RESPONSE_REGULATORY"/>
    <property type="match status" value="1"/>
</dbReference>
<evidence type="ECO:0000256" key="2">
    <source>
        <dbReference type="ARBA" id="ARBA00023012"/>
    </source>
</evidence>
<keyword evidence="2" id="KW-0902">Two-component regulatory system</keyword>
<dbReference type="SMART" id="SM00448">
    <property type="entry name" value="REC"/>
    <property type="match status" value="1"/>
</dbReference>
<dbReference type="Gene3D" id="3.40.50.2300">
    <property type="match status" value="1"/>
</dbReference>
<reference evidence="5 6" key="1">
    <citation type="journal article" date="2017" name="ISME J.">
        <title>Energy and carbon metabolisms in a deep terrestrial subsurface fluid microbial community.</title>
        <authorList>
            <person name="Momper L."/>
            <person name="Jungbluth S.P."/>
            <person name="Lee M.D."/>
            <person name="Amend J.P."/>
        </authorList>
    </citation>
    <scope>NUCLEOTIDE SEQUENCE [LARGE SCALE GENOMIC DNA]</scope>
    <source>
        <strain evidence="5">SURF_46</strain>
    </source>
</reference>
<comment type="caution">
    <text evidence="5">The sequence shown here is derived from an EMBL/GenBank/DDBJ whole genome shotgun (WGS) entry which is preliminary data.</text>
</comment>
<proteinExistence type="predicted"/>
<dbReference type="Pfam" id="PF00072">
    <property type="entry name" value="Response_reg"/>
    <property type="match status" value="1"/>
</dbReference>
<evidence type="ECO:0000256" key="1">
    <source>
        <dbReference type="ARBA" id="ARBA00022553"/>
    </source>
</evidence>
<feature type="domain" description="Response regulatory" evidence="4">
    <location>
        <begin position="3"/>
        <end position="119"/>
    </location>
</feature>
<gene>
    <name evidence="5" type="ORF">C4561_01065</name>
</gene>
<dbReference type="InterPro" id="IPR011006">
    <property type="entry name" value="CheY-like_superfamily"/>
</dbReference>
<dbReference type="InterPro" id="IPR050595">
    <property type="entry name" value="Bact_response_regulator"/>
</dbReference>
<protein>
    <submittedName>
        <fullName evidence="5">Response regulator</fullName>
    </submittedName>
</protein>
<dbReference type="GO" id="GO:0000160">
    <property type="term" value="P:phosphorelay signal transduction system"/>
    <property type="evidence" value="ECO:0007669"/>
    <property type="project" value="UniProtKB-KW"/>
</dbReference>